<sequence>MRSWRVPNGWGCRLSLVLLAMLSFAPRLAGHTTDVCWLWAEDHRSVAFFVATWHAEASCTVFERHSEAGAVRCSDGEPECLFCPLHVDRAWGASSLRLYEGSQFEPCSAPNEAIMAKWTCRGYCSTLYELGNATYHGTDRLTWYAFNVSIPCGSGSWEIDTPRHRMFDVLSDPAHTCTIDGPALEGAGYAWVGDNSRVTYTHPVYLWDSACPAKFNPAPVPIAAPQHPPSHATQTGRDAHWRAVGGPEWAGRHLLSVDDGGAEGTFYGSDVLYGMEVASTDGLGDGRSSLTTSAPTSPATLLVQETITESTASVVAEDDGTFYGSDVLYGMEVASTDGLGDGQSSLTTSAPTSPATLLVQETIPESTVNVVAEGDGTFYGSDVLYGMEVASTDGLGDGRSSLTTSAPTSPATLVVQETITESTASVVAEEDGTFYGSDVLYGMEVASTDGLGDGRSSLTTSAPTSPATLLVQGTIPESTAGVVAEGDGTFYGSDVLYGMEVARTDGLG</sequence>
<keyword evidence="1" id="KW-0732">Signal</keyword>
<name>A0AAE0G7S1_9CHLO</name>
<dbReference type="EMBL" id="LGRX02008639">
    <property type="protein sequence ID" value="KAK3273116.1"/>
    <property type="molecule type" value="Genomic_DNA"/>
</dbReference>
<feature type="chain" id="PRO_5042047993" evidence="1">
    <location>
        <begin position="31"/>
        <end position="508"/>
    </location>
</feature>
<comment type="caution">
    <text evidence="2">The sequence shown here is derived from an EMBL/GenBank/DDBJ whole genome shotgun (WGS) entry which is preliminary data.</text>
</comment>
<evidence type="ECO:0000256" key="1">
    <source>
        <dbReference type="SAM" id="SignalP"/>
    </source>
</evidence>
<organism evidence="2 3">
    <name type="scientific">Cymbomonas tetramitiformis</name>
    <dbReference type="NCBI Taxonomy" id="36881"/>
    <lineage>
        <taxon>Eukaryota</taxon>
        <taxon>Viridiplantae</taxon>
        <taxon>Chlorophyta</taxon>
        <taxon>Pyramimonadophyceae</taxon>
        <taxon>Pyramimonadales</taxon>
        <taxon>Pyramimonadaceae</taxon>
        <taxon>Cymbomonas</taxon>
    </lineage>
</organism>
<feature type="non-terminal residue" evidence="2">
    <location>
        <position position="508"/>
    </location>
</feature>
<dbReference type="AlphaFoldDB" id="A0AAE0G7S1"/>
<evidence type="ECO:0000313" key="3">
    <source>
        <dbReference type="Proteomes" id="UP001190700"/>
    </source>
</evidence>
<reference evidence="2 3" key="1">
    <citation type="journal article" date="2015" name="Genome Biol. Evol.">
        <title>Comparative Genomics of a Bacterivorous Green Alga Reveals Evolutionary Causalities and Consequences of Phago-Mixotrophic Mode of Nutrition.</title>
        <authorList>
            <person name="Burns J.A."/>
            <person name="Paasch A."/>
            <person name="Narechania A."/>
            <person name="Kim E."/>
        </authorList>
    </citation>
    <scope>NUCLEOTIDE SEQUENCE [LARGE SCALE GENOMIC DNA]</scope>
    <source>
        <strain evidence="2 3">PLY_AMNH</strain>
    </source>
</reference>
<evidence type="ECO:0000313" key="2">
    <source>
        <dbReference type="EMBL" id="KAK3273116.1"/>
    </source>
</evidence>
<keyword evidence="3" id="KW-1185">Reference proteome</keyword>
<feature type="signal peptide" evidence="1">
    <location>
        <begin position="1"/>
        <end position="30"/>
    </location>
</feature>
<dbReference type="Proteomes" id="UP001190700">
    <property type="component" value="Unassembled WGS sequence"/>
</dbReference>
<accession>A0AAE0G7S1</accession>
<gene>
    <name evidence="2" type="ORF">CYMTET_18631</name>
</gene>
<proteinExistence type="predicted"/>
<protein>
    <submittedName>
        <fullName evidence="2">Uncharacterized protein</fullName>
    </submittedName>
</protein>